<dbReference type="EMBL" id="MU006783">
    <property type="protein sequence ID" value="KAF2641446.1"/>
    <property type="molecule type" value="Genomic_DNA"/>
</dbReference>
<dbReference type="Gene3D" id="3.10.129.10">
    <property type="entry name" value="Hotdog Thioesterase"/>
    <property type="match status" value="1"/>
</dbReference>
<dbReference type="GO" id="GO:0047617">
    <property type="term" value="F:fatty acyl-CoA hydrolase activity"/>
    <property type="evidence" value="ECO:0007669"/>
    <property type="project" value="TreeGrafter"/>
</dbReference>
<protein>
    <recommendedName>
        <fullName evidence="3">Thioesterase/thiol ester dehydrase-isomerase</fullName>
    </recommendedName>
</protein>
<proteinExistence type="predicted"/>
<dbReference type="PANTHER" id="PTHR31793">
    <property type="entry name" value="4-HYDROXYBENZOYL-COA THIOESTERASE FAMILY MEMBER"/>
    <property type="match status" value="1"/>
</dbReference>
<dbReference type="Proteomes" id="UP000799753">
    <property type="component" value="Unassembled WGS sequence"/>
</dbReference>
<evidence type="ECO:0000313" key="2">
    <source>
        <dbReference type="Proteomes" id="UP000799753"/>
    </source>
</evidence>
<sequence length="341" mass="38565">MTDRRRARPLARRWWGWSLGRSLTYVWCSGICDLGFHAFHGTCSHAVSRLQFFTLPVIMRPPARCALVAPRPFLSSARHVPLARYSSTSKDEPATASLSPRWLSDATARIGECIRFGLDTEQTKEAGAILQEMASNWRELSAGSEGFLAGKHQAGLFRHEVVWGEMDSMGHVNNVMYNRYAESARVNWILQFAAADAAHRDEWRELMTPKSRGLILRSIRTDYKFPLKYPDRVTVLHKLRSKPASGADHFILDVLIMSERHRRPAARCVEDIVVYDYPTARKSPMKAFMVTKLQEVFDLQEAAKHGNGNKVTKLIAAVRQLEKSSWDRPDAQEDMGGAANP</sequence>
<keyword evidence="2" id="KW-1185">Reference proteome</keyword>
<dbReference type="CDD" id="cd00586">
    <property type="entry name" value="4HBT"/>
    <property type="match status" value="1"/>
</dbReference>
<accession>A0A6A6S0T8</accession>
<dbReference type="OrthoDB" id="5538558at2759"/>
<reference evidence="1" key="1">
    <citation type="journal article" date="2020" name="Stud. Mycol.">
        <title>101 Dothideomycetes genomes: a test case for predicting lifestyles and emergence of pathogens.</title>
        <authorList>
            <person name="Haridas S."/>
            <person name="Albert R."/>
            <person name="Binder M."/>
            <person name="Bloem J."/>
            <person name="Labutti K."/>
            <person name="Salamov A."/>
            <person name="Andreopoulos B."/>
            <person name="Baker S."/>
            <person name="Barry K."/>
            <person name="Bills G."/>
            <person name="Bluhm B."/>
            <person name="Cannon C."/>
            <person name="Castanera R."/>
            <person name="Culley D."/>
            <person name="Daum C."/>
            <person name="Ezra D."/>
            <person name="Gonzalez J."/>
            <person name="Henrissat B."/>
            <person name="Kuo A."/>
            <person name="Liang C."/>
            <person name="Lipzen A."/>
            <person name="Lutzoni F."/>
            <person name="Magnuson J."/>
            <person name="Mondo S."/>
            <person name="Nolan M."/>
            <person name="Ohm R."/>
            <person name="Pangilinan J."/>
            <person name="Park H.-J."/>
            <person name="Ramirez L."/>
            <person name="Alfaro M."/>
            <person name="Sun H."/>
            <person name="Tritt A."/>
            <person name="Yoshinaga Y."/>
            <person name="Zwiers L.-H."/>
            <person name="Turgeon B."/>
            <person name="Goodwin S."/>
            <person name="Spatafora J."/>
            <person name="Crous P."/>
            <person name="Grigoriev I."/>
        </authorList>
    </citation>
    <scope>NUCLEOTIDE SEQUENCE</scope>
    <source>
        <strain evidence="1">CBS 473.64</strain>
    </source>
</reference>
<name>A0A6A6S0T8_9PLEO</name>
<dbReference type="SUPFAM" id="SSF54637">
    <property type="entry name" value="Thioesterase/thiol ester dehydrase-isomerase"/>
    <property type="match status" value="1"/>
</dbReference>
<evidence type="ECO:0000313" key="1">
    <source>
        <dbReference type="EMBL" id="KAF2641446.1"/>
    </source>
</evidence>
<dbReference type="AlphaFoldDB" id="A0A6A6S0T8"/>
<dbReference type="PANTHER" id="PTHR31793:SF39">
    <property type="entry name" value="THIOESTERASE_THIOL ESTER DEHYDRASE-ISOMERASE"/>
    <property type="match status" value="1"/>
</dbReference>
<dbReference type="Pfam" id="PF13279">
    <property type="entry name" value="4HBT_2"/>
    <property type="match status" value="1"/>
</dbReference>
<gene>
    <name evidence="1" type="ORF">P280DRAFT_469065</name>
</gene>
<dbReference type="InterPro" id="IPR050563">
    <property type="entry name" value="4-hydroxybenzoyl-CoA_TE"/>
</dbReference>
<organism evidence="1 2">
    <name type="scientific">Massarina eburnea CBS 473.64</name>
    <dbReference type="NCBI Taxonomy" id="1395130"/>
    <lineage>
        <taxon>Eukaryota</taxon>
        <taxon>Fungi</taxon>
        <taxon>Dikarya</taxon>
        <taxon>Ascomycota</taxon>
        <taxon>Pezizomycotina</taxon>
        <taxon>Dothideomycetes</taxon>
        <taxon>Pleosporomycetidae</taxon>
        <taxon>Pleosporales</taxon>
        <taxon>Massarineae</taxon>
        <taxon>Massarinaceae</taxon>
        <taxon>Massarina</taxon>
    </lineage>
</organism>
<dbReference type="InterPro" id="IPR029069">
    <property type="entry name" value="HotDog_dom_sf"/>
</dbReference>
<evidence type="ECO:0008006" key="3">
    <source>
        <dbReference type="Google" id="ProtNLM"/>
    </source>
</evidence>